<name>Q8U4P7_PYRFU</name>
<accession>Q8U4P7</accession>
<evidence type="ECO:0000313" key="2">
    <source>
        <dbReference type="Proteomes" id="UP000001013"/>
    </source>
</evidence>
<dbReference type="AlphaFoldDB" id="Q8U4P7"/>
<dbReference type="KEGG" id="pfu:PF0033"/>
<keyword evidence="2" id="KW-1185">Reference proteome</keyword>
<dbReference type="PaxDb" id="186497-PF0033"/>
<reference evidence="1 2" key="1">
    <citation type="journal article" date="1999" name="Genetics">
        <title>Divergence of the hyperthermophilic archaea Pyrococcus furiosus and P. horikoshii inferred from complete genomic sequences.</title>
        <authorList>
            <person name="Maeder D.L."/>
            <person name="Weiss R.B."/>
            <person name="Dunn D.M."/>
            <person name="Cherry J.L."/>
            <person name="Gonzalez J.M."/>
            <person name="DiRuggiero J."/>
            <person name="Robb F.T."/>
        </authorList>
    </citation>
    <scope>NUCLEOTIDE SEQUENCE [LARGE SCALE GENOMIC DNA]</scope>
    <source>
        <strain evidence="2">ATCC 43587 / DSM 3638 / JCM 8422 / Vc1</strain>
    </source>
</reference>
<dbReference type="STRING" id="186497.PF0033"/>
<dbReference type="EMBL" id="AE009950">
    <property type="protein sequence ID" value="AAL80157.1"/>
    <property type="molecule type" value="Genomic_DNA"/>
</dbReference>
<gene>
    <name evidence="1" type="ordered locus">PF0033</name>
</gene>
<dbReference type="HOGENOM" id="CLU_2490582_0_0_2"/>
<dbReference type="eggNOG" id="arCOG07076">
    <property type="taxonomic scope" value="Archaea"/>
</dbReference>
<protein>
    <submittedName>
        <fullName evidence="1">Uncharacterized protein</fullName>
    </submittedName>
</protein>
<dbReference type="Proteomes" id="UP000001013">
    <property type="component" value="Chromosome"/>
</dbReference>
<sequence>MDRKYFALKELYTQVNVPIQDAWFEDFLPFGHGGPQTQYYEEKSFSYDTFSGDLTYYASAGYSISTNDVQQPTPSTYLVKFCNPII</sequence>
<organism evidence="1 2">
    <name type="scientific">Pyrococcus furiosus (strain ATCC 43587 / DSM 3638 / JCM 8422 / Vc1)</name>
    <dbReference type="NCBI Taxonomy" id="186497"/>
    <lineage>
        <taxon>Archaea</taxon>
        <taxon>Methanobacteriati</taxon>
        <taxon>Methanobacteriota</taxon>
        <taxon>Thermococci</taxon>
        <taxon>Thermococcales</taxon>
        <taxon>Thermococcaceae</taxon>
        <taxon>Pyrococcus</taxon>
    </lineage>
</organism>
<proteinExistence type="predicted"/>
<dbReference type="DNASU" id="1467862"/>
<evidence type="ECO:0000313" key="1">
    <source>
        <dbReference type="EMBL" id="AAL80157.1"/>
    </source>
</evidence>